<feature type="compositionally biased region" description="Polar residues" evidence="2">
    <location>
        <begin position="85"/>
        <end position="95"/>
    </location>
</feature>
<evidence type="ECO:0000256" key="1">
    <source>
        <dbReference type="PROSITE-ProRule" id="PRU00176"/>
    </source>
</evidence>
<dbReference type="EMBL" id="LN734002">
    <property type="protein sequence ID" value="CEP19050.1"/>
    <property type="molecule type" value="Genomic_DNA"/>
</dbReference>
<dbReference type="InterPro" id="IPR000504">
    <property type="entry name" value="RRM_dom"/>
</dbReference>
<feature type="region of interest" description="Disordered" evidence="2">
    <location>
        <begin position="473"/>
        <end position="492"/>
    </location>
</feature>
<evidence type="ECO:0000313" key="5">
    <source>
        <dbReference type="Proteomes" id="UP000054107"/>
    </source>
</evidence>
<name>A0A0B7NU63_9FUNG</name>
<dbReference type="AlphaFoldDB" id="A0A0B7NU63"/>
<feature type="compositionally biased region" description="Low complexity" evidence="2">
    <location>
        <begin position="601"/>
        <end position="614"/>
    </location>
</feature>
<feature type="compositionally biased region" description="Low complexity" evidence="2">
    <location>
        <begin position="529"/>
        <end position="540"/>
    </location>
</feature>
<dbReference type="InterPro" id="IPR012677">
    <property type="entry name" value="Nucleotide-bd_a/b_plait_sf"/>
</dbReference>
<protein>
    <recommendedName>
        <fullName evidence="3">RRM domain-containing protein</fullName>
    </recommendedName>
</protein>
<sequence length="723" mass="80409">MTESHANESSPSVVDDFFSALFANSNSTNEPSNISKSCDDGNADGNRDATVTPIPTTSTDIEVKVEAVDTEQGPTVENDHHQPQGKKQANVQQAQPPVLDEFDEYSLLSSKRKSDSTLNANNRARLNTEQPAQTLAKRQIDWSKVIPESRMLIHQLPKSTSKQELMDYFSKYGEVLEVVQKSSFGFVHFENPEQCARAVEAENFKTFKNVLLNLEICKRKPKFARLSENEGRQRNQGPRNNKHDNNASHGRSLSPPPREATKRRNSECRNGREPKVMNAHRNRQHEQNDGSAITDSNRHINDLDYDRTNNYRPNYSRSNNEPSTTIPNNDHRGRDNNYRPNYARHNSSAAAGYNYSNNNSPLIITRNGNEAPAVQIVSWNNDHGLRNYVESLLTQANIQTNAAIFNYSNYSRDELVKQMVLEGVKAIILIDSKNSSQGKVYLQVFAPVDHGDGVRYDEYDSVTPQEAVSIIQNTHPELRQPQQRYKQKRPQYNATFGAAQTRRNSYNYSSGSQYSSPTHGHRPEAQFDNNNYQQKPYYNPARGVQYQHPPQQPNYVTQSSYDQNTSLSSSPTIDPHTLATIYNLIQSDTLSRTKPPAVSLPTPSTTSTPTISTQPSIPQLLATLASTLGATGTFNSTPAAVATPNPAPKVTQQQPSIQQQPSMAALLSTAAGGNSALAQLLMQMTSSNSSSSNTNGNNSQSLVSGTSQPQRDYGYSSYGHHRN</sequence>
<evidence type="ECO:0000256" key="2">
    <source>
        <dbReference type="SAM" id="MobiDB-lite"/>
    </source>
</evidence>
<dbReference type="Gene3D" id="3.30.70.330">
    <property type="match status" value="1"/>
</dbReference>
<feature type="compositionally biased region" description="Low complexity" evidence="2">
    <location>
        <begin position="686"/>
        <end position="701"/>
    </location>
</feature>
<keyword evidence="1" id="KW-0694">RNA-binding</keyword>
<gene>
    <name evidence="4" type="primary">PARPA_13362.1 scaffold 46804</name>
</gene>
<accession>A0A0B7NU63</accession>
<feature type="region of interest" description="Disordered" evidence="2">
    <location>
        <begin position="685"/>
        <end position="723"/>
    </location>
</feature>
<reference evidence="4 5" key="1">
    <citation type="submission" date="2014-09" db="EMBL/GenBank/DDBJ databases">
        <authorList>
            <person name="Ellenberger Sabrina"/>
        </authorList>
    </citation>
    <scope>NUCLEOTIDE SEQUENCE [LARGE SCALE GENOMIC DNA]</scope>
    <source>
        <strain evidence="4 5">CBS 412.66</strain>
    </source>
</reference>
<dbReference type="STRING" id="35722.A0A0B7NU63"/>
<dbReference type="GO" id="GO:0003723">
    <property type="term" value="F:RNA binding"/>
    <property type="evidence" value="ECO:0007669"/>
    <property type="project" value="UniProtKB-UniRule"/>
</dbReference>
<feature type="region of interest" description="Disordered" evidence="2">
    <location>
        <begin position="226"/>
        <end position="338"/>
    </location>
</feature>
<dbReference type="InterPro" id="IPR035979">
    <property type="entry name" value="RBD_domain_sf"/>
</dbReference>
<evidence type="ECO:0000259" key="3">
    <source>
        <dbReference type="PROSITE" id="PS50102"/>
    </source>
</evidence>
<feature type="compositionally biased region" description="Low complexity" evidence="2">
    <location>
        <begin position="310"/>
        <end position="320"/>
    </location>
</feature>
<dbReference type="Proteomes" id="UP000054107">
    <property type="component" value="Unassembled WGS sequence"/>
</dbReference>
<keyword evidence="5" id="KW-1185">Reference proteome</keyword>
<feature type="region of interest" description="Disordered" evidence="2">
    <location>
        <begin position="23"/>
        <end position="97"/>
    </location>
</feature>
<organism evidence="4 5">
    <name type="scientific">Parasitella parasitica</name>
    <dbReference type="NCBI Taxonomy" id="35722"/>
    <lineage>
        <taxon>Eukaryota</taxon>
        <taxon>Fungi</taxon>
        <taxon>Fungi incertae sedis</taxon>
        <taxon>Mucoromycota</taxon>
        <taxon>Mucoromycotina</taxon>
        <taxon>Mucoromycetes</taxon>
        <taxon>Mucorales</taxon>
        <taxon>Mucorineae</taxon>
        <taxon>Mucoraceae</taxon>
        <taxon>Parasitella</taxon>
    </lineage>
</organism>
<dbReference type="SUPFAM" id="SSF54928">
    <property type="entry name" value="RNA-binding domain, RBD"/>
    <property type="match status" value="1"/>
</dbReference>
<feature type="region of interest" description="Disordered" evidence="2">
    <location>
        <begin position="592"/>
        <end position="614"/>
    </location>
</feature>
<feature type="domain" description="RRM" evidence="3">
    <location>
        <begin position="149"/>
        <end position="219"/>
    </location>
</feature>
<dbReference type="Pfam" id="PF00076">
    <property type="entry name" value="RRM_1"/>
    <property type="match status" value="1"/>
</dbReference>
<dbReference type="SMART" id="SM00360">
    <property type="entry name" value="RRM"/>
    <property type="match status" value="1"/>
</dbReference>
<feature type="compositionally biased region" description="Basic and acidic residues" evidence="2">
    <location>
        <begin position="296"/>
        <end position="309"/>
    </location>
</feature>
<feature type="region of interest" description="Disordered" evidence="2">
    <location>
        <begin position="497"/>
        <end position="572"/>
    </location>
</feature>
<dbReference type="PROSITE" id="PS50102">
    <property type="entry name" value="RRM"/>
    <property type="match status" value="1"/>
</dbReference>
<feature type="compositionally biased region" description="Polar residues" evidence="2">
    <location>
        <begin position="23"/>
        <end position="36"/>
    </location>
</feature>
<feature type="compositionally biased region" description="Basic and acidic residues" evidence="2">
    <location>
        <begin position="259"/>
        <end position="275"/>
    </location>
</feature>
<feature type="compositionally biased region" description="Low complexity" evidence="2">
    <location>
        <begin position="504"/>
        <end position="516"/>
    </location>
</feature>
<dbReference type="OrthoDB" id="10044938at2759"/>
<evidence type="ECO:0000313" key="4">
    <source>
        <dbReference type="EMBL" id="CEP19050.1"/>
    </source>
</evidence>
<feature type="region of interest" description="Disordered" evidence="2">
    <location>
        <begin position="636"/>
        <end position="657"/>
    </location>
</feature>
<proteinExistence type="predicted"/>
<feature type="compositionally biased region" description="Polar residues" evidence="2">
    <location>
        <begin position="553"/>
        <end position="572"/>
    </location>
</feature>